<dbReference type="InParanoid" id="A0A074YRE4"/>
<dbReference type="STRING" id="1043005.A0A074YRE4"/>
<organism evidence="2 3">
    <name type="scientific">Aureobasidium subglaciale (strain EXF-2481)</name>
    <name type="common">Aureobasidium pullulans var. subglaciale</name>
    <dbReference type="NCBI Taxonomy" id="1043005"/>
    <lineage>
        <taxon>Eukaryota</taxon>
        <taxon>Fungi</taxon>
        <taxon>Dikarya</taxon>
        <taxon>Ascomycota</taxon>
        <taxon>Pezizomycotina</taxon>
        <taxon>Dothideomycetes</taxon>
        <taxon>Dothideomycetidae</taxon>
        <taxon>Dothideales</taxon>
        <taxon>Saccotheciaceae</taxon>
        <taxon>Aureobasidium</taxon>
    </lineage>
</organism>
<feature type="chain" id="PRO_5001703475" evidence="1">
    <location>
        <begin position="23"/>
        <end position="221"/>
    </location>
</feature>
<dbReference type="RefSeq" id="XP_013347654.1">
    <property type="nucleotide sequence ID" value="XM_013492200.1"/>
</dbReference>
<evidence type="ECO:0000256" key="1">
    <source>
        <dbReference type="SAM" id="SignalP"/>
    </source>
</evidence>
<dbReference type="GeneID" id="25365828"/>
<dbReference type="AlphaFoldDB" id="A0A074YRE4"/>
<evidence type="ECO:0000313" key="3">
    <source>
        <dbReference type="Proteomes" id="UP000030641"/>
    </source>
</evidence>
<dbReference type="EMBL" id="KL584751">
    <property type="protein sequence ID" value="KEQ98729.1"/>
    <property type="molecule type" value="Genomic_DNA"/>
</dbReference>
<reference evidence="2 3" key="1">
    <citation type="journal article" date="2014" name="BMC Genomics">
        <title>Genome sequencing of four Aureobasidium pullulans varieties: biotechnological potential, stress tolerance, and description of new species.</title>
        <authorList>
            <person name="Gostin Ar C."/>
            <person name="Ohm R.A."/>
            <person name="Kogej T."/>
            <person name="Sonjak S."/>
            <person name="Turk M."/>
            <person name="Zajc J."/>
            <person name="Zalar P."/>
            <person name="Grube M."/>
            <person name="Sun H."/>
            <person name="Han J."/>
            <person name="Sharma A."/>
            <person name="Chiniquy J."/>
            <person name="Ngan C.Y."/>
            <person name="Lipzen A."/>
            <person name="Barry K."/>
            <person name="Grigoriev I.V."/>
            <person name="Gunde-Cimerman N."/>
        </authorList>
    </citation>
    <scope>NUCLEOTIDE SEQUENCE [LARGE SCALE GENOMIC DNA]</scope>
    <source>
        <strain evidence="2 3">EXF-2481</strain>
    </source>
</reference>
<proteinExistence type="predicted"/>
<sequence length="221" mass="24609">MGKIQSILHTAVIVALLASTNASLINEHNSIGTETSVSLRPNEHVSFFGGTYVGLIQRRTTTISLLESKFGEFTSAYNQYIHSEDGMREVRETFNHLEKVPNLADFPTEAGHEDKPYRNSVGISNLGVLKSINDLEEVWSCHTCTPWGNALNVDVVSLDGRIRAIVARSAIDHPPVDCFMTALKFAVRRFAENMDGAAMGKLQDDLLRDVVDDIRDKLRHR</sequence>
<evidence type="ECO:0000313" key="2">
    <source>
        <dbReference type="EMBL" id="KEQ98729.1"/>
    </source>
</evidence>
<keyword evidence="3" id="KW-1185">Reference proteome</keyword>
<accession>A0A074YRE4</accession>
<name>A0A074YRE4_AURSE</name>
<keyword evidence="1" id="KW-0732">Signal</keyword>
<dbReference type="Proteomes" id="UP000030641">
    <property type="component" value="Unassembled WGS sequence"/>
</dbReference>
<dbReference type="OrthoDB" id="2150604at2759"/>
<protein>
    <submittedName>
        <fullName evidence="2">Uncharacterized protein</fullName>
    </submittedName>
</protein>
<dbReference type="HOGENOM" id="CLU_1250446_0_0_1"/>
<feature type="signal peptide" evidence="1">
    <location>
        <begin position="1"/>
        <end position="22"/>
    </location>
</feature>
<gene>
    <name evidence="2" type="ORF">AUEXF2481DRAFT_373599</name>
</gene>